<feature type="region of interest" description="Disordered" evidence="10">
    <location>
        <begin position="111"/>
        <end position="143"/>
    </location>
</feature>
<evidence type="ECO:0000256" key="11">
    <source>
        <dbReference type="SAM" id="Phobius"/>
    </source>
</evidence>
<evidence type="ECO:0000256" key="7">
    <source>
        <dbReference type="ARBA" id="ARBA00023306"/>
    </source>
</evidence>
<dbReference type="GO" id="GO:0051301">
    <property type="term" value="P:cell division"/>
    <property type="evidence" value="ECO:0007669"/>
    <property type="project" value="UniProtKB-KW"/>
</dbReference>
<dbReference type="Proteomes" id="UP000665561">
    <property type="component" value="Unassembled WGS sequence"/>
</dbReference>
<keyword evidence="7" id="KW-0131">Cell cycle</keyword>
<evidence type="ECO:0000256" key="5">
    <source>
        <dbReference type="ARBA" id="ARBA00022989"/>
    </source>
</evidence>
<evidence type="ECO:0000256" key="6">
    <source>
        <dbReference type="ARBA" id="ARBA00023136"/>
    </source>
</evidence>
<evidence type="ECO:0000256" key="9">
    <source>
        <dbReference type="SAM" id="Coils"/>
    </source>
</evidence>
<evidence type="ECO:0000256" key="1">
    <source>
        <dbReference type="ARBA" id="ARBA00004401"/>
    </source>
</evidence>
<keyword evidence="9" id="KW-0175">Coiled coil</keyword>
<protein>
    <recommendedName>
        <fullName evidence="8">Cell division protein FtsL</fullName>
    </recommendedName>
</protein>
<accession>A0ABW9XJK6</accession>
<evidence type="ECO:0000256" key="2">
    <source>
        <dbReference type="ARBA" id="ARBA00022475"/>
    </source>
</evidence>
<dbReference type="RefSeq" id="WP_161740955.1">
    <property type="nucleotide sequence ID" value="NZ_JAAAMV010000001.1"/>
</dbReference>
<keyword evidence="13" id="KW-1185">Reference proteome</keyword>
<keyword evidence="3 12" id="KW-0132">Cell division</keyword>
<dbReference type="Pfam" id="PF04977">
    <property type="entry name" value="DivIC"/>
    <property type="match status" value="1"/>
</dbReference>
<evidence type="ECO:0000256" key="8">
    <source>
        <dbReference type="NCBIfam" id="TIGR02209"/>
    </source>
</evidence>
<dbReference type="EMBL" id="JAAAMV010000001">
    <property type="protein sequence ID" value="NBD22804.1"/>
    <property type="molecule type" value="Genomic_DNA"/>
</dbReference>
<evidence type="ECO:0000256" key="3">
    <source>
        <dbReference type="ARBA" id="ARBA00022618"/>
    </source>
</evidence>
<name>A0ABW9XJK6_9BACL</name>
<keyword evidence="6 11" id="KW-0472">Membrane</keyword>
<gene>
    <name evidence="12" type="primary">ftsL</name>
    <name evidence="12" type="ORF">GT019_02850</name>
</gene>
<dbReference type="InterPro" id="IPR011922">
    <property type="entry name" value="Cell_div_FtsL"/>
</dbReference>
<sequence length="143" mass="15952">MAYVNGNLALQPKRKPEQKPSFRETKKVVIKRKPIPVQEKLLYLFTILACVVVAGAIIFRYAQIYQMEKEIATLTTNQAKLEEQIAHLTSQKEVANDPATIKSKAETMLGMNLPEEKEDDPIEVNVPTKAPAANSESSLANKD</sequence>
<evidence type="ECO:0000313" key="12">
    <source>
        <dbReference type="EMBL" id="NBD22804.1"/>
    </source>
</evidence>
<keyword evidence="2" id="KW-1003">Cell membrane</keyword>
<proteinExistence type="predicted"/>
<dbReference type="NCBIfam" id="TIGR02209">
    <property type="entry name" value="ftsL_broad"/>
    <property type="match status" value="1"/>
</dbReference>
<evidence type="ECO:0000256" key="10">
    <source>
        <dbReference type="SAM" id="MobiDB-lite"/>
    </source>
</evidence>
<feature type="compositionally biased region" description="Polar residues" evidence="10">
    <location>
        <begin position="134"/>
        <end position="143"/>
    </location>
</feature>
<comment type="caution">
    <text evidence="12">The sequence shown here is derived from an EMBL/GenBank/DDBJ whole genome shotgun (WGS) entry which is preliminary data.</text>
</comment>
<comment type="subcellular location">
    <subcellularLocation>
        <location evidence="1">Cell membrane</location>
        <topology evidence="1">Single-pass type II membrane protein</topology>
    </subcellularLocation>
</comment>
<keyword evidence="5 11" id="KW-1133">Transmembrane helix</keyword>
<feature type="coiled-coil region" evidence="9">
    <location>
        <begin position="64"/>
        <end position="91"/>
    </location>
</feature>
<feature type="transmembrane region" description="Helical" evidence="11">
    <location>
        <begin position="41"/>
        <end position="62"/>
    </location>
</feature>
<evidence type="ECO:0000256" key="4">
    <source>
        <dbReference type="ARBA" id="ARBA00022692"/>
    </source>
</evidence>
<evidence type="ECO:0000313" key="13">
    <source>
        <dbReference type="Proteomes" id="UP000665561"/>
    </source>
</evidence>
<keyword evidence="4 11" id="KW-0812">Transmembrane</keyword>
<reference evidence="12 13" key="1">
    <citation type="submission" date="2020-01" db="EMBL/GenBank/DDBJ databases">
        <title>Paenibacillus soybeanensis sp. nov. isolated from the nodules of soybean (Glycine max(L.) Merr).</title>
        <authorList>
            <person name="Wang H."/>
        </authorList>
    </citation>
    <scope>NUCLEOTIDE SEQUENCE [LARGE SCALE GENOMIC DNA]</scope>
    <source>
        <strain evidence="12 13">T1</strain>
    </source>
</reference>
<organism evidence="12 13">
    <name type="scientific">Paenibacillus glycinis</name>
    <dbReference type="NCBI Taxonomy" id="2697035"/>
    <lineage>
        <taxon>Bacteria</taxon>
        <taxon>Bacillati</taxon>
        <taxon>Bacillota</taxon>
        <taxon>Bacilli</taxon>
        <taxon>Bacillales</taxon>
        <taxon>Paenibacillaceae</taxon>
        <taxon>Paenibacillus</taxon>
    </lineage>
</organism>
<dbReference type="InterPro" id="IPR007060">
    <property type="entry name" value="FtsL/DivIC"/>
</dbReference>